<dbReference type="Pfam" id="PF25991">
    <property type="entry name" value="KhtT_N"/>
    <property type="match status" value="1"/>
</dbReference>
<dbReference type="InterPro" id="IPR006037">
    <property type="entry name" value="RCK_C"/>
</dbReference>
<evidence type="ECO:0000313" key="2">
    <source>
        <dbReference type="EMBL" id="HGE66770.1"/>
    </source>
</evidence>
<dbReference type="EMBL" id="DRUC01000092">
    <property type="protein sequence ID" value="HHF48681.1"/>
    <property type="molecule type" value="Genomic_DNA"/>
</dbReference>
<dbReference type="Pfam" id="PF02080">
    <property type="entry name" value="TrkA_C"/>
    <property type="match status" value="1"/>
</dbReference>
<accession>A0A7C3UCL9</accession>
<dbReference type="GO" id="GO:0006813">
    <property type="term" value="P:potassium ion transport"/>
    <property type="evidence" value="ECO:0007669"/>
    <property type="project" value="InterPro"/>
</dbReference>
<dbReference type="AlphaFoldDB" id="A0A7C3UCL9"/>
<dbReference type="EMBL" id="DTAK01000012">
    <property type="protein sequence ID" value="HGU58971.1"/>
    <property type="molecule type" value="Genomic_DNA"/>
</dbReference>
<dbReference type="InterPro" id="IPR058776">
    <property type="entry name" value="KhtT-like_N"/>
</dbReference>
<dbReference type="EMBL" id="DTPI01000032">
    <property type="protein sequence ID" value="HGE66770.1"/>
    <property type="molecule type" value="Genomic_DNA"/>
</dbReference>
<dbReference type="PROSITE" id="PS51202">
    <property type="entry name" value="RCK_C"/>
    <property type="match status" value="1"/>
</dbReference>
<reference evidence="2" key="1">
    <citation type="journal article" date="2020" name="mSystems">
        <title>Genome- and Community-Level Interaction Insights into Carbon Utilization and Element Cycling Functions of Hydrothermarchaeota in Hydrothermal Sediment.</title>
        <authorList>
            <person name="Zhou Z."/>
            <person name="Liu Y."/>
            <person name="Xu W."/>
            <person name="Pan J."/>
            <person name="Luo Z.H."/>
            <person name="Li M."/>
        </authorList>
    </citation>
    <scope>NUCLEOTIDE SEQUENCE [LARGE SCALE GENOMIC DNA]</scope>
    <source>
        <strain evidence="4">SpSt-10</strain>
        <strain evidence="3">SpSt-62</strain>
        <strain evidence="2">SpSt-97</strain>
    </source>
</reference>
<dbReference type="InterPro" id="IPR026278">
    <property type="entry name" value="KhtT"/>
</dbReference>
<evidence type="ECO:0000259" key="1">
    <source>
        <dbReference type="PROSITE" id="PS51202"/>
    </source>
</evidence>
<proteinExistence type="predicted"/>
<dbReference type="Gene3D" id="3.30.70.1450">
    <property type="entry name" value="Regulator of K+ conductance, C-terminal domain"/>
    <property type="match status" value="1"/>
</dbReference>
<feature type="domain" description="RCK C-terminal" evidence="1">
    <location>
        <begin position="72"/>
        <end position="156"/>
    </location>
</feature>
<dbReference type="PANTHER" id="PTHR30445">
    <property type="entry name" value="K(+)_H(+) ANTIPORTER SUBUNIT KHTT"/>
    <property type="match status" value="1"/>
</dbReference>
<gene>
    <name evidence="4" type="ORF">ENL48_05990</name>
    <name evidence="3" type="ORF">ENT89_01980</name>
    <name evidence="2" type="ORF">ENX77_06620</name>
</gene>
<evidence type="ECO:0000313" key="4">
    <source>
        <dbReference type="EMBL" id="HHF48681.1"/>
    </source>
</evidence>
<dbReference type="InterPro" id="IPR036721">
    <property type="entry name" value="RCK_C_sf"/>
</dbReference>
<dbReference type="PANTHER" id="PTHR30445:SF8">
    <property type="entry name" value="K(+)_H(+) ANTIPORTER SUBUNIT KHTT"/>
    <property type="match status" value="1"/>
</dbReference>
<name>A0A7C3UCL9_9EURY</name>
<protein>
    <submittedName>
        <fullName evidence="2">Potassium transporter TrkA</fullName>
    </submittedName>
</protein>
<organism evidence="2">
    <name type="scientific">Geoglobus ahangari</name>
    <dbReference type="NCBI Taxonomy" id="113653"/>
    <lineage>
        <taxon>Archaea</taxon>
        <taxon>Methanobacteriati</taxon>
        <taxon>Methanobacteriota</taxon>
        <taxon>Archaeoglobi</taxon>
        <taxon>Archaeoglobales</taxon>
        <taxon>Archaeoglobaceae</taxon>
        <taxon>Geoglobus</taxon>
    </lineage>
</organism>
<evidence type="ECO:0000313" key="3">
    <source>
        <dbReference type="EMBL" id="HGU58971.1"/>
    </source>
</evidence>
<dbReference type="GO" id="GO:0008324">
    <property type="term" value="F:monoatomic cation transmembrane transporter activity"/>
    <property type="evidence" value="ECO:0007669"/>
    <property type="project" value="InterPro"/>
</dbReference>
<sequence>MDIEMNGIGTKYELETKSGEKIAIIFLMNKKIQLYIQEKCKKMCSAELTESEAKRISSILGGAPIERERESVEVDFFGIPELTVAMHTYYVGKNIAGKSIEELAIRKRTGVTVIAVSRKGKTIINPPPHFIFEEGDTLVVIGSKDQMKLFEEKILGM</sequence>
<dbReference type="PIRSF" id="PIRSF005028">
    <property type="entry name" value="KhtT"/>
    <property type="match status" value="1"/>
</dbReference>
<comment type="caution">
    <text evidence="2">The sequence shown here is derived from an EMBL/GenBank/DDBJ whole genome shotgun (WGS) entry which is preliminary data.</text>
</comment>
<dbReference type="SUPFAM" id="SSF116726">
    <property type="entry name" value="TrkA C-terminal domain-like"/>
    <property type="match status" value="1"/>
</dbReference>
<dbReference type="InterPro" id="IPR050144">
    <property type="entry name" value="AAE_transporter"/>
</dbReference>